<sequence length="766" mass="85868">MASSITSSAFLPPTVPRFDSAVRSMDEDYPDYGLPHPGMYATPGPPYVFMGVDFSPPFEAHAFPLPPTFRRCLKLEMYLGACCAAARQAELPFPEHLKQLHQRLRSHTRPNKGRHHRNQASFAGPGSSRSAADGLNQHRLSSSCPTNDRSIVLFLFDAPLSRQYSEQLSHAQCQLLLQQHGWGIGTTLLKAADATLLPTEDLLQVFDPSITDAQRVWIQSRLGAPSVGASNTSTSRPIPLHRTTWRMIRASTRAQQSRRGPPDQNQHHTYAALEAVAGRDGRIFGATFVPGAPLVTRSAHPVADTVSSRERDSAQKKWWDLKYLRVDQYFPSVAAAASAYTQRLPVEVVARIFRHLACTQGMYETVLQVAPRLVTHPLFLGPSHQDVIGPVFFQPAWEFQPLLPFFPRLGDSGAQEERLVVARIRKMCITPKYSVPSVRASTLWSSDRWPQAREVSLDLLSEHLEANMLLFSRLDHLQHLLKLDVRFGGWVIDSWSSFTVDKLYPILRRHPHLEALSITIDVRATWDYRPAASIDMKRLVRANDTSRSFRPRLALRELSVIAPSCDIRLDGAAIVESVGQLRRFELVCSTVSGDVTPAQFLYLILSTSAATIETIRVVVLDDPHSTTDPSFSPRSPSMSLYEHHARWNDGDGNPFTLPALRHIHLEACQLPVALLFGFRVPQPFTPVLRIDRPWLNPQSRHYPAGFSFNAGGAMGPFPDKKTALDVYMRLFNDPVLVSRGHFTLFDNYGRPFAYHRNSYSGVTRSS</sequence>
<evidence type="ECO:0000256" key="1">
    <source>
        <dbReference type="SAM" id="MobiDB-lite"/>
    </source>
</evidence>
<proteinExistence type="predicted"/>
<gene>
    <name evidence="2" type="ORF">A4X13_0g7283</name>
</gene>
<feature type="compositionally biased region" description="Basic residues" evidence="1">
    <location>
        <begin position="105"/>
        <end position="118"/>
    </location>
</feature>
<dbReference type="Proteomes" id="UP000077521">
    <property type="component" value="Unassembled WGS sequence"/>
</dbReference>
<evidence type="ECO:0000313" key="3">
    <source>
        <dbReference type="Proteomes" id="UP000077521"/>
    </source>
</evidence>
<evidence type="ECO:0000313" key="2">
    <source>
        <dbReference type="EMBL" id="KAE8241745.1"/>
    </source>
</evidence>
<comment type="caution">
    <text evidence="2">The sequence shown here is derived from an EMBL/GenBank/DDBJ whole genome shotgun (WGS) entry which is preliminary data.</text>
</comment>
<dbReference type="EMBL" id="LWDF02000860">
    <property type="protein sequence ID" value="KAE8241745.1"/>
    <property type="molecule type" value="Genomic_DNA"/>
</dbReference>
<dbReference type="AlphaFoldDB" id="A0A177T4X0"/>
<reference evidence="2" key="2">
    <citation type="journal article" date="2019" name="IMA Fungus">
        <title>Genome sequencing and comparison of five Tilletia species to identify candidate genes for the detection of regulated species infecting wheat.</title>
        <authorList>
            <person name="Nguyen H.D.T."/>
            <person name="Sultana T."/>
            <person name="Kesanakurti P."/>
            <person name="Hambleton S."/>
        </authorList>
    </citation>
    <scope>NUCLEOTIDE SEQUENCE</scope>
    <source>
        <strain evidence="2">DAOMC 236416</strain>
    </source>
</reference>
<accession>A0A177T4X0</accession>
<organism evidence="2 3">
    <name type="scientific">Tilletia indica</name>
    <dbReference type="NCBI Taxonomy" id="43049"/>
    <lineage>
        <taxon>Eukaryota</taxon>
        <taxon>Fungi</taxon>
        <taxon>Dikarya</taxon>
        <taxon>Basidiomycota</taxon>
        <taxon>Ustilaginomycotina</taxon>
        <taxon>Exobasidiomycetes</taxon>
        <taxon>Tilletiales</taxon>
        <taxon>Tilletiaceae</taxon>
        <taxon>Tilletia</taxon>
    </lineage>
</organism>
<keyword evidence="3" id="KW-1185">Reference proteome</keyword>
<feature type="region of interest" description="Disordered" evidence="1">
    <location>
        <begin position="105"/>
        <end position="143"/>
    </location>
</feature>
<reference evidence="2" key="1">
    <citation type="submission" date="2016-04" db="EMBL/GenBank/DDBJ databases">
        <authorList>
            <person name="Nguyen H.D."/>
            <person name="Samba Siva P."/>
            <person name="Cullis J."/>
            <person name="Levesque C.A."/>
            <person name="Hambleton S."/>
        </authorList>
    </citation>
    <scope>NUCLEOTIDE SEQUENCE</scope>
    <source>
        <strain evidence="2">DAOMC 236416</strain>
    </source>
</reference>
<protein>
    <submittedName>
        <fullName evidence="2">Uncharacterized protein</fullName>
    </submittedName>
</protein>
<name>A0A177T4X0_9BASI</name>